<comment type="caution">
    <text evidence="1">The sequence shown here is derived from an EMBL/GenBank/DDBJ whole genome shotgun (WGS) entry which is preliminary data.</text>
</comment>
<dbReference type="RefSeq" id="WP_256600944.1">
    <property type="nucleotide sequence ID" value="NZ_JANIBJ010000005.1"/>
</dbReference>
<dbReference type="Proteomes" id="UP001524499">
    <property type="component" value="Unassembled WGS sequence"/>
</dbReference>
<protein>
    <submittedName>
        <fullName evidence="1">Uncharacterized protein</fullName>
    </submittedName>
</protein>
<name>A0ABT1TCS5_9GAMM</name>
<accession>A0ABT1TCS5</accession>
<evidence type="ECO:0000313" key="1">
    <source>
        <dbReference type="EMBL" id="MCQ8103259.1"/>
    </source>
</evidence>
<reference evidence="1 2" key="1">
    <citation type="submission" date="2022-07" db="EMBL/GenBank/DDBJ databases">
        <title>Methylomonas rivi sp. nov., Methylomonas rosea sp. nov., Methylomonas aureus sp. nov. and Methylomonas subterranea sp. nov., four novel methanotrophs isolated from a freshwater creek and the deep terrestrial subsurface.</title>
        <authorList>
            <person name="Abin C."/>
            <person name="Sankaranarayanan K."/>
            <person name="Garner C."/>
            <person name="Sindelar R."/>
            <person name="Kotary K."/>
            <person name="Garner R."/>
            <person name="Barclay S."/>
            <person name="Lawson P."/>
            <person name="Krumholz L."/>
        </authorList>
    </citation>
    <scope>NUCLEOTIDE SEQUENCE [LARGE SCALE GENOMIC DNA]</scope>
    <source>
        <strain evidence="1 2">SURF-2</strain>
    </source>
</reference>
<sequence>MALNNALLSRMNAGQFDGKTRREQTDFKKLVARQCCKPHSRYRVRVQSEWAFY</sequence>
<evidence type="ECO:0000313" key="2">
    <source>
        <dbReference type="Proteomes" id="UP001524499"/>
    </source>
</evidence>
<organism evidence="1 2">
    <name type="scientific">Methylomonas subterranea</name>
    <dbReference type="NCBI Taxonomy" id="2952225"/>
    <lineage>
        <taxon>Bacteria</taxon>
        <taxon>Pseudomonadati</taxon>
        <taxon>Pseudomonadota</taxon>
        <taxon>Gammaproteobacteria</taxon>
        <taxon>Methylococcales</taxon>
        <taxon>Methylococcaceae</taxon>
        <taxon>Methylomonas</taxon>
    </lineage>
</organism>
<proteinExistence type="predicted"/>
<keyword evidence="2" id="KW-1185">Reference proteome</keyword>
<gene>
    <name evidence="1" type="ORF">NP590_03995</name>
</gene>
<dbReference type="EMBL" id="JANIBJ010000005">
    <property type="protein sequence ID" value="MCQ8103259.1"/>
    <property type="molecule type" value="Genomic_DNA"/>
</dbReference>